<dbReference type="InterPro" id="IPR027417">
    <property type="entry name" value="P-loop_NTPase"/>
</dbReference>
<dbReference type="InterPro" id="IPR003593">
    <property type="entry name" value="AAA+_ATPase"/>
</dbReference>
<dbReference type="EMBL" id="CP046123">
    <property type="protein sequence ID" value="QGN29156.1"/>
    <property type="molecule type" value="Genomic_DNA"/>
</dbReference>
<organism evidence="2 3">
    <name type="scientific">Enterococcus casseliflavus</name>
    <name type="common">Enterococcus flavescens</name>
    <dbReference type="NCBI Taxonomy" id="37734"/>
    <lineage>
        <taxon>Bacteria</taxon>
        <taxon>Bacillati</taxon>
        <taxon>Bacillota</taxon>
        <taxon>Bacilli</taxon>
        <taxon>Lactobacillales</taxon>
        <taxon>Enterococcaceae</taxon>
        <taxon>Enterococcus</taxon>
    </lineage>
</organism>
<dbReference type="AlphaFoldDB" id="A0ABD6YYN5"/>
<dbReference type="PANTHER" id="PTHR30050">
    <property type="entry name" value="CHROMOSOMAL REPLICATION INITIATOR PROTEIN DNAA"/>
    <property type="match status" value="1"/>
</dbReference>
<protein>
    <submittedName>
        <fullName evidence="2">AAA family ATPase</fullName>
    </submittedName>
</protein>
<dbReference type="Proteomes" id="UP000422837">
    <property type="component" value="Chromosome"/>
</dbReference>
<feature type="domain" description="AAA+ ATPase" evidence="1">
    <location>
        <begin position="123"/>
        <end position="271"/>
    </location>
</feature>
<evidence type="ECO:0000313" key="3">
    <source>
        <dbReference type="Proteomes" id="UP000422837"/>
    </source>
</evidence>
<dbReference type="SUPFAM" id="SSF52540">
    <property type="entry name" value="P-loop containing nucleoside triphosphate hydrolases"/>
    <property type="match status" value="1"/>
</dbReference>
<reference evidence="2 3" key="1">
    <citation type="submission" date="2019-11" db="EMBL/GenBank/DDBJ databases">
        <title>Detection and genome characteristic of a blood enterococcus casselifavus isolate from Zhengzhou,china.</title>
        <authorList>
            <person name="Wen P."/>
        </authorList>
    </citation>
    <scope>NUCLEOTIDE SEQUENCE [LARGE SCALE GENOMIC DNA]</scope>
    <source>
        <strain evidence="2 3">EC291</strain>
    </source>
</reference>
<dbReference type="Pfam" id="PF01695">
    <property type="entry name" value="IstB_IS21"/>
    <property type="match status" value="1"/>
</dbReference>
<dbReference type="PANTHER" id="PTHR30050:SF4">
    <property type="entry name" value="ATP-BINDING PROTEIN RV3427C IN INSERTION SEQUENCE-RELATED"/>
    <property type="match status" value="1"/>
</dbReference>
<gene>
    <name evidence="2" type="ORF">GFU50_06420</name>
</gene>
<proteinExistence type="predicted"/>
<sequence length="278" mass="31430">MENIAVGIAKLIEQTLEIRGTCPECNAALYGWKTKNKDGSDRCAPTCMACGYYALQLKVDADTNKRYVLSLRKKNHDLFKYRSVITDHALFDKSLDNYQTKEEETAVAMTHAVDFIKDVLSGNPTHMILSGKSGVGKSHLCMAVCWAILEDSKYTKKVLFINYRELLERRKASFNDQMENKNQIALLQDIKTVDFVVIDDLGAELGGNGIKDSTSFNNDVLYSILEARQNKALMVNTNLTSEEIKNAYGERILSRILKNARQHSMQFLRTTDKRIKGV</sequence>
<dbReference type="SMART" id="SM00382">
    <property type="entry name" value="AAA"/>
    <property type="match status" value="1"/>
</dbReference>
<evidence type="ECO:0000259" key="1">
    <source>
        <dbReference type="SMART" id="SM00382"/>
    </source>
</evidence>
<dbReference type="Gene3D" id="3.40.50.300">
    <property type="entry name" value="P-loop containing nucleotide triphosphate hydrolases"/>
    <property type="match status" value="1"/>
</dbReference>
<evidence type="ECO:0000313" key="2">
    <source>
        <dbReference type="EMBL" id="QGN29156.1"/>
    </source>
</evidence>
<dbReference type="CDD" id="cd00009">
    <property type="entry name" value="AAA"/>
    <property type="match status" value="1"/>
</dbReference>
<accession>A0ABD6YYN5</accession>
<dbReference type="InterPro" id="IPR002611">
    <property type="entry name" value="IstB_ATP-bd"/>
</dbReference>
<name>A0ABD6YYN5_ENTCA</name>
<dbReference type="RefSeq" id="WP_142962877.1">
    <property type="nucleotide sequence ID" value="NZ_CABGIF010000007.1"/>
</dbReference>